<evidence type="ECO:0000256" key="1">
    <source>
        <dbReference type="SAM" id="MobiDB-lite"/>
    </source>
</evidence>
<gene>
    <name evidence="3" type="ORF">GCM10011503_08400</name>
</gene>
<organism evidence="3 4">
    <name type="scientific">Henriciella pelagia</name>
    <dbReference type="NCBI Taxonomy" id="1977912"/>
    <lineage>
        <taxon>Bacteria</taxon>
        <taxon>Pseudomonadati</taxon>
        <taxon>Pseudomonadota</taxon>
        <taxon>Alphaproteobacteria</taxon>
        <taxon>Hyphomonadales</taxon>
        <taxon>Hyphomonadaceae</taxon>
        <taxon>Henriciella</taxon>
    </lineage>
</organism>
<reference evidence="4" key="1">
    <citation type="journal article" date="2019" name="Int. J. Syst. Evol. Microbiol.">
        <title>The Global Catalogue of Microorganisms (GCM) 10K type strain sequencing project: providing services to taxonomists for standard genome sequencing and annotation.</title>
        <authorList>
            <consortium name="The Broad Institute Genomics Platform"/>
            <consortium name="The Broad Institute Genome Sequencing Center for Infectious Disease"/>
            <person name="Wu L."/>
            <person name="Ma J."/>
        </authorList>
    </citation>
    <scope>NUCLEOTIDE SEQUENCE [LARGE SCALE GENOMIC DNA]</scope>
    <source>
        <strain evidence="4">CGMCC 1.15928</strain>
    </source>
</reference>
<comment type="caution">
    <text evidence="3">The sequence shown here is derived from an EMBL/GenBank/DDBJ whole genome shotgun (WGS) entry which is preliminary data.</text>
</comment>
<sequence>MTALLRLAILGFFALCLSAGLLGCSVFAQTAGAVEASSHVAPTAHHAHDHHAQPADPANPPVGHAHHGDDGALGCEACDQSLVNRASATPDKALDGSSFPLPRLVVPARLQLEPPSQAVQQTDWPPGLDPPLRGLTLIQQKISLLI</sequence>
<evidence type="ECO:0008006" key="5">
    <source>
        <dbReference type="Google" id="ProtNLM"/>
    </source>
</evidence>
<dbReference type="PROSITE" id="PS51257">
    <property type="entry name" value="PROKAR_LIPOPROTEIN"/>
    <property type="match status" value="1"/>
</dbReference>
<dbReference type="EMBL" id="BMKF01000001">
    <property type="protein sequence ID" value="GGB62070.1"/>
    <property type="molecule type" value="Genomic_DNA"/>
</dbReference>
<accession>A0ABQ1J7N7</accession>
<protein>
    <recommendedName>
        <fullName evidence="5">DUF2946 domain-containing protein</fullName>
    </recommendedName>
</protein>
<feature type="region of interest" description="Disordered" evidence="1">
    <location>
        <begin position="39"/>
        <end position="71"/>
    </location>
</feature>
<feature type="chain" id="PRO_5046967430" description="DUF2946 domain-containing protein" evidence="2">
    <location>
        <begin position="29"/>
        <end position="146"/>
    </location>
</feature>
<evidence type="ECO:0000256" key="2">
    <source>
        <dbReference type="SAM" id="SignalP"/>
    </source>
</evidence>
<evidence type="ECO:0000313" key="4">
    <source>
        <dbReference type="Proteomes" id="UP000628854"/>
    </source>
</evidence>
<dbReference type="Proteomes" id="UP000628854">
    <property type="component" value="Unassembled WGS sequence"/>
</dbReference>
<keyword evidence="4" id="KW-1185">Reference proteome</keyword>
<dbReference type="RefSeq" id="WP_084393452.1">
    <property type="nucleotide sequence ID" value="NZ_BMKF01000001.1"/>
</dbReference>
<name>A0ABQ1J7N7_9PROT</name>
<keyword evidence="2" id="KW-0732">Signal</keyword>
<evidence type="ECO:0000313" key="3">
    <source>
        <dbReference type="EMBL" id="GGB62070.1"/>
    </source>
</evidence>
<feature type="signal peptide" evidence="2">
    <location>
        <begin position="1"/>
        <end position="28"/>
    </location>
</feature>
<proteinExistence type="predicted"/>